<protein>
    <submittedName>
        <fullName evidence="4">ABC transporter</fullName>
    </submittedName>
</protein>
<dbReference type="InterPro" id="IPR003439">
    <property type="entry name" value="ABC_transporter-like_ATP-bd"/>
</dbReference>
<dbReference type="PROSITE" id="PS50893">
    <property type="entry name" value="ABC_TRANSPORTER_2"/>
    <property type="match status" value="1"/>
</dbReference>
<gene>
    <name evidence="4" type="ORF">CJ671_09350</name>
</gene>
<evidence type="ECO:0000256" key="1">
    <source>
        <dbReference type="ARBA" id="ARBA00022741"/>
    </source>
</evidence>
<dbReference type="EMBL" id="NXGH01000032">
    <property type="protein sequence ID" value="PRM88239.1"/>
    <property type="molecule type" value="Genomic_DNA"/>
</dbReference>
<accession>A0A2S9SNZ6</accession>
<dbReference type="InterPro" id="IPR027417">
    <property type="entry name" value="P-loop_NTPase"/>
</dbReference>
<dbReference type="RefSeq" id="WP_105912442.1">
    <property type="nucleotide sequence ID" value="NZ_NXGH01000032.1"/>
</dbReference>
<dbReference type="AlphaFoldDB" id="A0A2S9SNZ6"/>
<comment type="caution">
    <text evidence="4">The sequence shown here is derived from an EMBL/GenBank/DDBJ whole genome shotgun (WGS) entry which is preliminary data.</text>
</comment>
<dbReference type="Proteomes" id="UP000238649">
    <property type="component" value="Unassembled WGS sequence"/>
</dbReference>
<dbReference type="Pfam" id="PF00005">
    <property type="entry name" value="ABC_tran"/>
    <property type="match status" value="1"/>
</dbReference>
<organism evidence="4 5">
    <name type="scientific">Aliarcobacter cryaerophilus</name>
    <dbReference type="NCBI Taxonomy" id="28198"/>
    <lineage>
        <taxon>Bacteria</taxon>
        <taxon>Pseudomonadati</taxon>
        <taxon>Campylobacterota</taxon>
        <taxon>Epsilonproteobacteria</taxon>
        <taxon>Campylobacterales</taxon>
        <taxon>Arcobacteraceae</taxon>
        <taxon>Aliarcobacter</taxon>
    </lineage>
</organism>
<evidence type="ECO:0000313" key="4">
    <source>
        <dbReference type="EMBL" id="PRM88239.1"/>
    </source>
</evidence>
<dbReference type="InterPro" id="IPR003593">
    <property type="entry name" value="AAA+_ATPase"/>
</dbReference>
<sequence length="243" mass="27640">MSIIIKNLNKSYKNTKILENLNLEIKSGSIFGLLGPNGAGKTTLVSILNSLIKKDSGEVFIYDYNLDTELNKIKAISSFVPQTYAFYPNLTAYENLEFFGSLYGLKQKILKDKIDIAINACALEKYVDKRALNFSGGVKRRLNIAIGLLNSPKILYLDEPTVGIDPHSRRYILEIIKDINKNSDTTIFYTSHYMDEIEFLCEEVAILENKKIVLKDSIKNLKQNNNLTLEELFLNITKKSLRD</sequence>
<dbReference type="PANTHER" id="PTHR43582">
    <property type="entry name" value="LINEARMYCIN RESISTANCE ATP-BINDING PROTEIN LNRL"/>
    <property type="match status" value="1"/>
</dbReference>
<dbReference type="PANTHER" id="PTHR43582:SF2">
    <property type="entry name" value="LINEARMYCIN RESISTANCE ATP-BINDING PROTEIN LNRL"/>
    <property type="match status" value="1"/>
</dbReference>
<evidence type="ECO:0000259" key="3">
    <source>
        <dbReference type="PROSITE" id="PS50893"/>
    </source>
</evidence>
<proteinExistence type="predicted"/>
<name>A0A2S9SNZ6_9BACT</name>
<dbReference type="OrthoDB" id="9778870at2"/>
<evidence type="ECO:0000256" key="2">
    <source>
        <dbReference type="ARBA" id="ARBA00022840"/>
    </source>
</evidence>
<dbReference type="GO" id="GO:0016887">
    <property type="term" value="F:ATP hydrolysis activity"/>
    <property type="evidence" value="ECO:0007669"/>
    <property type="project" value="InterPro"/>
</dbReference>
<reference evidence="4 5" key="1">
    <citation type="submission" date="2017-09" db="EMBL/GenBank/DDBJ databases">
        <title>Reassesment of A. cryaerophilus.</title>
        <authorList>
            <person name="Perez-Cataluna A."/>
            <person name="Collado L."/>
            <person name="Salgado O."/>
            <person name="Lefinanco V."/>
            <person name="Figueras M.J."/>
        </authorList>
    </citation>
    <scope>NUCLEOTIDE SEQUENCE [LARGE SCALE GENOMIC DNA]</scope>
    <source>
        <strain evidence="4 5">LMG 9871</strain>
    </source>
</reference>
<keyword evidence="2" id="KW-0067">ATP-binding</keyword>
<dbReference type="Gene3D" id="3.40.50.300">
    <property type="entry name" value="P-loop containing nucleotide triphosphate hydrolases"/>
    <property type="match status" value="1"/>
</dbReference>
<keyword evidence="1" id="KW-0547">Nucleotide-binding</keyword>
<dbReference type="SUPFAM" id="SSF52540">
    <property type="entry name" value="P-loop containing nucleoside triphosphate hydrolases"/>
    <property type="match status" value="1"/>
</dbReference>
<evidence type="ECO:0000313" key="5">
    <source>
        <dbReference type="Proteomes" id="UP000238649"/>
    </source>
</evidence>
<feature type="domain" description="ABC transporter" evidence="3">
    <location>
        <begin position="3"/>
        <end position="234"/>
    </location>
</feature>
<dbReference type="SMART" id="SM00382">
    <property type="entry name" value="AAA"/>
    <property type="match status" value="1"/>
</dbReference>
<dbReference type="GO" id="GO:0005524">
    <property type="term" value="F:ATP binding"/>
    <property type="evidence" value="ECO:0007669"/>
    <property type="project" value="UniProtKB-KW"/>
</dbReference>